<evidence type="ECO:0000313" key="13">
    <source>
        <dbReference type="Proteomes" id="UP000281955"/>
    </source>
</evidence>
<feature type="transmembrane region" description="Helical" evidence="9">
    <location>
        <begin position="68"/>
        <end position="92"/>
    </location>
</feature>
<dbReference type="PANTHER" id="PTHR24421:SF10">
    <property type="entry name" value="NITRATE_NITRITE SENSOR PROTEIN NARQ"/>
    <property type="match status" value="1"/>
</dbReference>
<dbReference type="RefSeq" id="WP_121192204.1">
    <property type="nucleotide sequence ID" value="NZ_RBWV01000009.1"/>
</dbReference>
<keyword evidence="4" id="KW-0808">Transferase</keyword>
<dbReference type="EMBL" id="RBWV01000009">
    <property type="protein sequence ID" value="RKS80529.1"/>
    <property type="molecule type" value="Genomic_DNA"/>
</dbReference>
<feature type="transmembrane region" description="Helical" evidence="9">
    <location>
        <begin position="104"/>
        <end position="130"/>
    </location>
</feature>
<feature type="domain" description="Histidine kinase" evidence="11">
    <location>
        <begin position="431"/>
        <end position="512"/>
    </location>
</feature>
<name>A0A420XV46_9ACTN</name>
<evidence type="ECO:0000256" key="8">
    <source>
        <dbReference type="ARBA" id="ARBA00023012"/>
    </source>
</evidence>
<accession>A0A420XV46</accession>
<dbReference type="Gene3D" id="3.30.565.10">
    <property type="entry name" value="Histidine kinase-like ATPase, C-terminal domain"/>
    <property type="match status" value="1"/>
</dbReference>
<sequence>MTATRPRTSLALAGGALVVATAAALAAVDAVAHDGRTAVVVVLLVASAVPLAGAALPGRAVHRWFRHLYPAALAGTATAVAVLAGTAVLVLAHGRLPRAAERPLVWSAAAGLLAAALVGAVVATYASQLLRRARSGMRRTPDDVLRALAEGGEGTSGDDLLQQLVDSVRRAFELDFAEVWIGDGRVLQRAAASPASLPGPTTLTDAEIAVLSRADVAGEGWLRLWLPRLLEGRESAQLRLSPARHEGEVLGLLTAGRSAGSPAFDEGDDRSFGDLGRRLGILLSNRALGSLLRATLEDLRSANADLRRSRARLASAGDAERRRIERNLHDGAQQHLVALAVTLGLARDLVTEDPAGAVDLLEEAVTEVKATVQQVRDLAHGIYPPLLVEAGLGQALSAAAGRAAQPVVVSARGVGRHPGPVEEAVYFCCLEALQNAAKHAPGSRVTLTLFEDADRLGFEVADEGPGFEPASVVPGHGFANVADRLGAIGGRVTWTSAPGAGTTVRGEVPLPVPQEA</sequence>
<evidence type="ECO:0000256" key="9">
    <source>
        <dbReference type="SAM" id="Phobius"/>
    </source>
</evidence>
<evidence type="ECO:0000256" key="6">
    <source>
        <dbReference type="ARBA" id="ARBA00022777"/>
    </source>
</evidence>
<organism evidence="12 13">
    <name type="scientific">Motilibacter peucedani</name>
    <dbReference type="NCBI Taxonomy" id="598650"/>
    <lineage>
        <taxon>Bacteria</taxon>
        <taxon>Bacillati</taxon>
        <taxon>Actinomycetota</taxon>
        <taxon>Actinomycetes</taxon>
        <taxon>Motilibacterales</taxon>
        <taxon>Motilibacteraceae</taxon>
        <taxon>Motilibacter</taxon>
    </lineage>
</organism>
<dbReference type="InterPro" id="IPR011712">
    <property type="entry name" value="Sig_transdc_His_kin_sub3_dim/P"/>
</dbReference>
<dbReference type="InterPro" id="IPR003594">
    <property type="entry name" value="HATPase_dom"/>
</dbReference>
<dbReference type="SUPFAM" id="SSF55781">
    <property type="entry name" value="GAF domain-like"/>
    <property type="match status" value="1"/>
</dbReference>
<dbReference type="OrthoDB" id="3217947at2"/>
<evidence type="ECO:0000256" key="1">
    <source>
        <dbReference type="ARBA" id="ARBA00000085"/>
    </source>
</evidence>
<dbReference type="Pfam" id="PF02518">
    <property type="entry name" value="HATPase_c"/>
    <property type="match status" value="1"/>
</dbReference>
<evidence type="ECO:0000256" key="3">
    <source>
        <dbReference type="ARBA" id="ARBA00022553"/>
    </source>
</evidence>
<dbReference type="PROSITE" id="PS50109">
    <property type="entry name" value="HIS_KIN"/>
    <property type="match status" value="1"/>
</dbReference>
<dbReference type="GO" id="GO:0005524">
    <property type="term" value="F:ATP binding"/>
    <property type="evidence" value="ECO:0007669"/>
    <property type="project" value="UniProtKB-KW"/>
</dbReference>
<evidence type="ECO:0000256" key="2">
    <source>
        <dbReference type="ARBA" id="ARBA00012438"/>
    </source>
</evidence>
<dbReference type="GO" id="GO:0016020">
    <property type="term" value="C:membrane"/>
    <property type="evidence" value="ECO:0007669"/>
    <property type="project" value="InterPro"/>
</dbReference>
<dbReference type="InterPro" id="IPR050482">
    <property type="entry name" value="Sensor_HK_TwoCompSys"/>
</dbReference>
<keyword evidence="10" id="KW-0732">Signal</keyword>
<dbReference type="InParanoid" id="A0A420XV46"/>
<feature type="transmembrane region" description="Helical" evidence="9">
    <location>
        <begin position="36"/>
        <end position="56"/>
    </location>
</feature>
<evidence type="ECO:0000256" key="5">
    <source>
        <dbReference type="ARBA" id="ARBA00022741"/>
    </source>
</evidence>
<dbReference type="SUPFAM" id="SSF55874">
    <property type="entry name" value="ATPase domain of HSP90 chaperone/DNA topoisomerase II/histidine kinase"/>
    <property type="match status" value="1"/>
</dbReference>
<feature type="chain" id="PRO_5039274797" description="histidine kinase" evidence="10">
    <location>
        <begin position="27"/>
        <end position="516"/>
    </location>
</feature>
<keyword evidence="9" id="KW-0812">Transmembrane</keyword>
<comment type="caution">
    <text evidence="12">The sequence shown here is derived from an EMBL/GenBank/DDBJ whole genome shotgun (WGS) entry which is preliminary data.</text>
</comment>
<dbReference type="EC" id="2.7.13.3" evidence="2"/>
<keyword evidence="7" id="KW-0067">ATP-binding</keyword>
<keyword evidence="13" id="KW-1185">Reference proteome</keyword>
<keyword evidence="9" id="KW-1133">Transmembrane helix</keyword>
<keyword evidence="5" id="KW-0547">Nucleotide-binding</keyword>
<keyword evidence="8" id="KW-0902">Two-component regulatory system</keyword>
<dbReference type="GO" id="GO:0000155">
    <property type="term" value="F:phosphorelay sensor kinase activity"/>
    <property type="evidence" value="ECO:0007669"/>
    <property type="project" value="InterPro"/>
</dbReference>
<gene>
    <name evidence="12" type="ORF">CLV35_0966</name>
</gene>
<dbReference type="InterPro" id="IPR005467">
    <property type="entry name" value="His_kinase_dom"/>
</dbReference>
<evidence type="ECO:0000313" key="12">
    <source>
        <dbReference type="EMBL" id="RKS80529.1"/>
    </source>
</evidence>
<dbReference type="PANTHER" id="PTHR24421">
    <property type="entry name" value="NITRATE/NITRITE SENSOR PROTEIN NARX-RELATED"/>
    <property type="match status" value="1"/>
</dbReference>
<dbReference type="CDD" id="cd16917">
    <property type="entry name" value="HATPase_UhpB-NarQ-NarX-like"/>
    <property type="match status" value="1"/>
</dbReference>
<protein>
    <recommendedName>
        <fullName evidence="2">histidine kinase</fullName>
        <ecNumber evidence="2">2.7.13.3</ecNumber>
    </recommendedName>
</protein>
<keyword evidence="6 12" id="KW-0418">Kinase</keyword>
<dbReference type="Pfam" id="PF07730">
    <property type="entry name" value="HisKA_3"/>
    <property type="match status" value="1"/>
</dbReference>
<evidence type="ECO:0000256" key="7">
    <source>
        <dbReference type="ARBA" id="ARBA00022840"/>
    </source>
</evidence>
<comment type="catalytic activity">
    <reaction evidence="1">
        <text>ATP + protein L-histidine = ADP + protein N-phospho-L-histidine.</text>
        <dbReference type="EC" id="2.7.13.3"/>
    </reaction>
</comment>
<feature type="signal peptide" evidence="10">
    <location>
        <begin position="1"/>
        <end position="26"/>
    </location>
</feature>
<evidence type="ECO:0000259" key="11">
    <source>
        <dbReference type="PROSITE" id="PS50109"/>
    </source>
</evidence>
<dbReference type="Proteomes" id="UP000281955">
    <property type="component" value="Unassembled WGS sequence"/>
</dbReference>
<reference evidence="12 13" key="1">
    <citation type="submission" date="2018-10" db="EMBL/GenBank/DDBJ databases">
        <title>Genomic Encyclopedia of Archaeal and Bacterial Type Strains, Phase II (KMG-II): from individual species to whole genera.</title>
        <authorList>
            <person name="Goeker M."/>
        </authorList>
    </citation>
    <scope>NUCLEOTIDE SEQUENCE [LARGE SCALE GENOMIC DNA]</scope>
    <source>
        <strain evidence="12 13">RP-AC37</strain>
    </source>
</reference>
<evidence type="ECO:0000256" key="10">
    <source>
        <dbReference type="SAM" id="SignalP"/>
    </source>
</evidence>
<evidence type="ECO:0000256" key="4">
    <source>
        <dbReference type="ARBA" id="ARBA00022679"/>
    </source>
</evidence>
<keyword evidence="3" id="KW-0597">Phosphoprotein</keyword>
<dbReference type="AlphaFoldDB" id="A0A420XV46"/>
<proteinExistence type="predicted"/>
<keyword evidence="9" id="KW-0472">Membrane</keyword>
<dbReference type="InterPro" id="IPR036890">
    <property type="entry name" value="HATPase_C_sf"/>
</dbReference>
<dbReference type="GO" id="GO:0046983">
    <property type="term" value="F:protein dimerization activity"/>
    <property type="evidence" value="ECO:0007669"/>
    <property type="project" value="InterPro"/>
</dbReference>
<dbReference type="Gene3D" id="1.20.5.1930">
    <property type="match status" value="1"/>
</dbReference>